<name>J0D2V3_AURST</name>
<evidence type="ECO:0000313" key="3">
    <source>
        <dbReference type="Proteomes" id="UP000006514"/>
    </source>
</evidence>
<sequence length="347" mass="37790">MFAYRTRFALRTLAQAALGSPSTARGGFTSYRDPAVDPDDSDYSTDDFPENDDDESDYSPSESSEESEPVYPALPAKRARHAEASLLNPLEPLNPSGGPNPAAAAPDFDTAARPAKFARVSAGGRRAGALGDESDSDVHPPQVPAGTGNQKQRRRNRDRRKTPQSKELRKASWKLKVVENVSVVKTQVDVASHGNAAGFITPPRFKSQQCAPTGPALPQITLHPDVHADARRLVVEGFTYVRPGDDGIQFTDKNDVVFAAVAKRRTDQDYVDLINRCFERAGELRRKCDSPNAKKNPRGAFSRAQYGTSFGGGQKEPTPISNGKRVTQAMVEFMTLDDTREMTGILA</sequence>
<dbReference type="KEGG" id="adl:AURDEDRAFT_131910"/>
<reference evidence="3" key="1">
    <citation type="journal article" date="2012" name="Science">
        <title>The Paleozoic origin of enzymatic lignin decomposition reconstructed from 31 fungal genomes.</title>
        <authorList>
            <person name="Floudas D."/>
            <person name="Binder M."/>
            <person name="Riley R."/>
            <person name="Barry K."/>
            <person name="Blanchette R.A."/>
            <person name="Henrissat B."/>
            <person name="Martinez A.T."/>
            <person name="Otillar R."/>
            <person name="Spatafora J.W."/>
            <person name="Yadav J.S."/>
            <person name="Aerts A."/>
            <person name="Benoit I."/>
            <person name="Boyd A."/>
            <person name="Carlson A."/>
            <person name="Copeland A."/>
            <person name="Coutinho P.M."/>
            <person name="de Vries R.P."/>
            <person name="Ferreira P."/>
            <person name="Findley K."/>
            <person name="Foster B."/>
            <person name="Gaskell J."/>
            <person name="Glotzer D."/>
            <person name="Gorecki P."/>
            <person name="Heitman J."/>
            <person name="Hesse C."/>
            <person name="Hori C."/>
            <person name="Igarashi K."/>
            <person name="Jurgens J.A."/>
            <person name="Kallen N."/>
            <person name="Kersten P."/>
            <person name="Kohler A."/>
            <person name="Kuees U."/>
            <person name="Kumar T.K.A."/>
            <person name="Kuo A."/>
            <person name="LaButti K."/>
            <person name="Larrondo L.F."/>
            <person name="Lindquist E."/>
            <person name="Ling A."/>
            <person name="Lombard V."/>
            <person name="Lucas S."/>
            <person name="Lundell T."/>
            <person name="Martin R."/>
            <person name="McLaughlin D.J."/>
            <person name="Morgenstern I."/>
            <person name="Morin E."/>
            <person name="Murat C."/>
            <person name="Nagy L.G."/>
            <person name="Nolan M."/>
            <person name="Ohm R.A."/>
            <person name="Patyshakuliyeva A."/>
            <person name="Rokas A."/>
            <person name="Ruiz-Duenas F.J."/>
            <person name="Sabat G."/>
            <person name="Salamov A."/>
            <person name="Samejima M."/>
            <person name="Schmutz J."/>
            <person name="Slot J.C."/>
            <person name="St John F."/>
            <person name="Stenlid J."/>
            <person name="Sun H."/>
            <person name="Sun S."/>
            <person name="Syed K."/>
            <person name="Tsang A."/>
            <person name="Wiebenga A."/>
            <person name="Young D."/>
            <person name="Pisabarro A."/>
            <person name="Eastwood D.C."/>
            <person name="Martin F."/>
            <person name="Cullen D."/>
            <person name="Grigoriev I.V."/>
            <person name="Hibbett D.S."/>
        </authorList>
    </citation>
    <scope>NUCLEOTIDE SEQUENCE [LARGE SCALE GENOMIC DNA]</scope>
    <source>
        <strain evidence="3">TFB10046</strain>
    </source>
</reference>
<feature type="region of interest" description="Disordered" evidence="1">
    <location>
        <begin position="288"/>
        <end position="323"/>
    </location>
</feature>
<feature type="compositionally biased region" description="Low complexity" evidence="1">
    <location>
        <begin position="84"/>
        <end position="109"/>
    </location>
</feature>
<proteinExistence type="predicted"/>
<feature type="compositionally biased region" description="Acidic residues" evidence="1">
    <location>
        <begin position="36"/>
        <end position="68"/>
    </location>
</feature>
<dbReference type="InParanoid" id="J0D2V3"/>
<gene>
    <name evidence="2" type="ORF">AURDEDRAFT_131910</name>
</gene>
<organism evidence="2 3">
    <name type="scientific">Auricularia subglabra (strain TFB-10046 / SS5)</name>
    <name type="common">White-rot fungus</name>
    <name type="synonym">Auricularia delicata (strain TFB10046)</name>
    <dbReference type="NCBI Taxonomy" id="717982"/>
    <lineage>
        <taxon>Eukaryota</taxon>
        <taxon>Fungi</taxon>
        <taxon>Dikarya</taxon>
        <taxon>Basidiomycota</taxon>
        <taxon>Agaricomycotina</taxon>
        <taxon>Agaricomycetes</taxon>
        <taxon>Auriculariales</taxon>
        <taxon>Auriculariaceae</taxon>
        <taxon>Auricularia</taxon>
    </lineage>
</organism>
<feature type="compositionally biased region" description="Low complexity" evidence="1">
    <location>
        <begin position="121"/>
        <end position="131"/>
    </location>
</feature>
<feature type="non-terminal residue" evidence="2">
    <location>
        <position position="347"/>
    </location>
</feature>
<feature type="region of interest" description="Disordered" evidence="1">
    <location>
        <begin position="121"/>
        <end position="170"/>
    </location>
</feature>
<protein>
    <submittedName>
        <fullName evidence="2">Uncharacterized protein</fullName>
    </submittedName>
</protein>
<evidence type="ECO:0000256" key="1">
    <source>
        <dbReference type="SAM" id="MobiDB-lite"/>
    </source>
</evidence>
<feature type="compositionally biased region" description="Basic residues" evidence="1">
    <location>
        <begin position="151"/>
        <end position="163"/>
    </location>
</feature>
<feature type="region of interest" description="Disordered" evidence="1">
    <location>
        <begin position="19"/>
        <end position="109"/>
    </location>
</feature>
<keyword evidence="3" id="KW-1185">Reference proteome</keyword>
<accession>J0D2V3</accession>
<dbReference type="Proteomes" id="UP000006514">
    <property type="component" value="Unassembled WGS sequence"/>
</dbReference>
<evidence type="ECO:0000313" key="2">
    <source>
        <dbReference type="EMBL" id="EJD32967.1"/>
    </source>
</evidence>
<dbReference type="EMBL" id="JH688524">
    <property type="protein sequence ID" value="EJD32967.1"/>
    <property type="molecule type" value="Genomic_DNA"/>
</dbReference>
<dbReference type="AlphaFoldDB" id="J0D2V3"/>